<dbReference type="AlphaFoldDB" id="A0A931HH57"/>
<evidence type="ECO:0000313" key="2">
    <source>
        <dbReference type="Proteomes" id="UP000617634"/>
    </source>
</evidence>
<name>A0A931HH57_9SPHN</name>
<proteinExistence type="predicted"/>
<reference evidence="1" key="1">
    <citation type="submission" date="2020-11" db="EMBL/GenBank/DDBJ databases">
        <title>Novosphingobium aureum sp. nov., a marine bacterium isolated from sediment of a salt flat.</title>
        <authorList>
            <person name="Yoo Y."/>
            <person name="Kim J.-J."/>
        </authorList>
    </citation>
    <scope>NUCLEOTIDE SEQUENCE</scope>
    <source>
        <strain evidence="1">YJ-S2-02</strain>
    </source>
</reference>
<dbReference type="Proteomes" id="UP000617634">
    <property type="component" value="Unassembled WGS sequence"/>
</dbReference>
<accession>A0A931HH57</accession>
<organism evidence="1 2">
    <name type="scientific">Novosphingobium aureum</name>
    <dbReference type="NCBI Taxonomy" id="2792964"/>
    <lineage>
        <taxon>Bacteria</taxon>
        <taxon>Pseudomonadati</taxon>
        <taxon>Pseudomonadota</taxon>
        <taxon>Alphaproteobacteria</taxon>
        <taxon>Sphingomonadales</taxon>
        <taxon>Sphingomonadaceae</taxon>
        <taxon>Novosphingobium</taxon>
    </lineage>
</organism>
<comment type="caution">
    <text evidence="1">The sequence shown here is derived from an EMBL/GenBank/DDBJ whole genome shotgun (WGS) entry which is preliminary data.</text>
</comment>
<protein>
    <submittedName>
        <fullName evidence="1">Uncharacterized protein</fullName>
    </submittedName>
</protein>
<gene>
    <name evidence="1" type="ORF">I5E68_20045</name>
</gene>
<dbReference type="EMBL" id="JADZGI010000034">
    <property type="protein sequence ID" value="MBH0115221.1"/>
    <property type="molecule type" value="Genomic_DNA"/>
</dbReference>
<keyword evidence="2" id="KW-1185">Reference proteome</keyword>
<sequence length="52" mass="5549">MAVTLLLAIDTMEGGGSGVVIVEDCDNEDDDNGVELDVGVLRMSEDCVKNEY</sequence>
<evidence type="ECO:0000313" key="1">
    <source>
        <dbReference type="EMBL" id="MBH0115221.1"/>
    </source>
</evidence>